<dbReference type="AlphaFoldDB" id="A0A9X2A4Q0"/>
<protein>
    <submittedName>
        <fullName evidence="2">PEP-utilizing enzyme</fullName>
    </submittedName>
</protein>
<name>A0A9X2A4Q0_9BACI</name>
<evidence type="ECO:0000313" key="3">
    <source>
        <dbReference type="Proteomes" id="UP001139150"/>
    </source>
</evidence>
<dbReference type="InterPro" id="IPR036637">
    <property type="entry name" value="Phosphohistidine_dom_sf"/>
</dbReference>
<dbReference type="GO" id="GO:0016772">
    <property type="term" value="F:transferase activity, transferring phosphorus-containing groups"/>
    <property type="evidence" value="ECO:0007669"/>
    <property type="project" value="InterPro"/>
</dbReference>
<proteinExistence type="predicted"/>
<dbReference type="SUPFAM" id="SSF52009">
    <property type="entry name" value="Phosphohistidine domain"/>
    <property type="match status" value="1"/>
</dbReference>
<comment type="caution">
    <text evidence="2">The sequence shown here is derived from an EMBL/GenBank/DDBJ whole genome shotgun (WGS) entry which is preliminary data.</text>
</comment>
<dbReference type="Gene3D" id="3.50.30.10">
    <property type="entry name" value="Phosphohistidine domain"/>
    <property type="match status" value="1"/>
</dbReference>
<organism evidence="2 3">
    <name type="scientific">Halalkalibacter alkaliphilus</name>
    <dbReference type="NCBI Taxonomy" id="2917993"/>
    <lineage>
        <taxon>Bacteria</taxon>
        <taxon>Bacillati</taxon>
        <taxon>Bacillota</taxon>
        <taxon>Bacilli</taxon>
        <taxon>Bacillales</taxon>
        <taxon>Bacillaceae</taxon>
        <taxon>Halalkalibacter</taxon>
    </lineage>
</organism>
<dbReference type="PANTHER" id="PTHR43615">
    <property type="entry name" value="PHOSPHOENOLPYRUVATE SYNTHASE-RELATED"/>
    <property type="match status" value="1"/>
</dbReference>
<gene>
    <name evidence="2" type="ORF">MF646_06790</name>
</gene>
<accession>A0A9X2A4Q0</accession>
<dbReference type="Proteomes" id="UP001139150">
    <property type="component" value="Unassembled WGS sequence"/>
</dbReference>
<dbReference type="Pfam" id="PF00391">
    <property type="entry name" value="PEP-utilizers"/>
    <property type="match status" value="1"/>
</dbReference>
<dbReference type="EMBL" id="JAKRYL010000005">
    <property type="protein sequence ID" value="MCL7746828.1"/>
    <property type="molecule type" value="Genomic_DNA"/>
</dbReference>
<dbReference type="InterPro" id="IPR008279">
    <property type="entry name" value="PEP-util_enz_mobile_dom"/>
</dbReference>
<evidence type="ECO:0000313" key="2">
    <source>
        <dbReference type="EMBL" id="MCL7746828.1"/>
    </source>
</evidence>
<reference evidence="2" key="1">
    <citation type="submission" date="2022-02" db="EMBL/GenBank/DDBJ databases">
        <title>Halalkalibacter sp. nov. isolated from Lonar Lake, India.</title>
        <authorList>
            <person name="Joshi A."/>
            <person name="Thite S."/>
            <person name="Lodha T."/>
        </authorList>
    </citation>
    <scope>NUCLEOTIDE SEQUENCE</scope>
    <source>
        <strain evidence="2">MEB205</strain>
    </source>
</reference>
<sequence length="548" mass="62125">MSSELQSVDFQDFKKDLFLAEEEKYVFWEIDGAHFQKPLTPLFASYMVPALSAGTLEAFEKLKLPMKQFHAKIANGYFYQTVPMHDDPEARVNEHKAAMQHVFPRATEILDEYVEKTILPFYSKLDEYKKVELSLEEAKKVALELYEMYRKIWSIHFEVVMPRLSLGVALEEVYGALLQTENTTEVYDLLLGVMNKSLETDRELWKLSLHVKGSSVLSKVFEDMDVEQLHAALQDVEEGRAFLAALDTFLEEYGYRTAVSHEFAEETWVENPYHALKVIKNYLEKDFDFEAEFQEVIEKREKKVEETLARMPEGELKETFKALHAMALNVWGLDEDHHFYIDAMLPAKARPVILNIGQTLASHSIIEQKEDVVFLYLDDLVELLQNPTAATALIEERKEEHRKNEAITPPPFFGPPPEGPVDPIVERVFGTKMADLDEETKKFSGYSGSQGTHTGTVKVVSDQSEFDKVKKGDILVCKTTTPPWTVLFNLAGAIVTDVGGILSHAATVAREYEVPCVIGTKIATATLKDGDVVTVDGTKGEVIIREQN</sequence>
<dbReference type="InterPro" id="IPR051549">
    <property type="entry name" value="PEP_Utilizing_Enz"/>
</dbReference>
<dbReference type="PANTHER" id="PTHR43615:SF1">
    <property type="entry name" value="PPDK_N DOMAIN-CONTAINING PROTEIN"/>
    <property type="match status" value="1"/>
</dbReference>
<feature type="domain" description="PEP-utilising enzyme mobile" evidence="1">
    <location>
        <begin position="470"/>
        <end position="540"/>
    </location>
</feature>
<keyword evidence="3" id="KW-1185">Reference proteome</keyword>
<dbReference type="RefSeq" id="WP_250095738.1">
    <property type="nucleotide sequence ID" value="NZ_JAKRYL010000005.1"/>
</dbReference>
<evidence type="ECO:0000259" key="1">
    <source>
        <dbReference type="Pfam" id="PF00391"/>
    </source>
</evidence>